<evidence type="ECO:0000313" key="2">
    <source>
        <dbReference type="EMBL" id="KAF4139293.1"/>
    </source>
</evidence>
<dbReference type="Proteomes" id="UP000704712">
    <property type="component" value="Unassembled WGS sequence"/>
</dbReference>
<organism evidence="2 3">
    <name type="scientific">Phytophthora infestans</name>
    <name type="common">Potato late blight agent</name>
    <name type="synonym">Botrytis infestans</name>
    <dbReference type="NCBI Taxonomy" id="4787"/>
    <lineage>
        <taxon>Eukaryota</taxon>
        <taxon>Sar</taxon>
        <taxon>Stramenopiles</taxon>
        <taxon>Oomycota</taxon>
        <taxon>Peronosporomycetes</taxon>
        <taxon>Peronosporales</taxon>
        <taxon>Peronosporaceae</taxon>
        <taxon>Phytophthora</taxon>
    </lineage>
</organism>
<accession>A0A8S9UFJ5</accession>
<comment type="caution">
    <text evidence="2">The sequence shown here is derived from an EMBL/GenBank/DDBJ whole genome shotgun (WGS) entry which is preliminary data.</text>
</comment>
<feature type="signal peptide" evidence="1">
    <location>
        <begin position="1"/>
        <end position="23"/>
    </location>
</feature>
<proteinExistence type="predicted"/>
<gene>
    <name evidence="2" type="ORF">GN958_ATG11509</name>
</gene>
<evidence type="ECO:0000256" key="1">
    <source>
        <dbReference type="SAM" id="SignalP"/>
    </source>
</evidence>
<keyword evidence="1" id="KW-0732">Signal</keyword>
<dbReference type="PROSITE" id="PS51257">
    <property type="entry name" value="PROKAR_LIPOPROTEIN"/>
    <property type="match status" value="1"/>
</dbReference>
<evidence type="ECO:0000313" key="3">
    <source>
        <dbReference type="Proteomes" id="UP000704712"/>
    </source>
</evidence>
<evidence type="ECO:0008006" key="4">
    <source>
        <dbReference type="Google" id="ProtNLM"/>
    </source>
</evidence>
<dbReference type="AlphaFoldDB" id="A0A8S9UFJ5"/>
<dbReference type="EMBL" id="JAACNO010001558">
    <property type="protein sequence ID" value="KAF4139293.1"/>
    <property type="molecule type" value="Genomic_DNA"/>
</dbReference>
<protein>
    <recommendedName>
        <fullName evidence="4">Secreted RxLR effector peptide protein</fullName>
    </recommendedName>
</protein>
<reference evidence="2" key="1">
    <citation type="submission" date="2020-03" db="EMBL/GenBank/DDBJ databases">
        <title>Hybrid Assembly of Korean Phytophthora infestans isolates.</title>
        <authorList>
            <person name="Prokchorchik M."/>
            <person name="Lee Y."/>
            <person name="Seo J."/>
            <person name="Cho J.-H."/>
            <person name="Park Y.-E."/>
            <person name="Jang D.-C."/>
            <person name="Im J.-S."/>
            <person name="Choi J.-G."/>
            <person name="Park H.-J."/>
            <person name="Lee G.-B."/>
            <person name="Lee Y.-G."/>
            <person name="Hong S.-Y."/>
            <person name="Cho K."/>
            <person name="Sohn K.H."/>
        </authorList>
    </citation>
    <scope>NUCLEOTIDE SEQUENCE</scope>
    <source>
        <strain evidence="2">KR_2_A2</strain>
    </source>
</reference>
<sequence>MRLHSILLPSAFVFLSCFDHSSGDVTPVALANVVVHRQYAVPSQRYLRAYTTTEERGGLDIILNFFKRKKVDLKAFLNEKNDGVDVLKSLQLGDDVASALNHAKLEKLNKYIRMFNNKHADGPISLVGILSAHYGDDAVAKTLVYLERHSTSPDMVSLASKLRVDQLNGWLTGGQSVFTRLNLKSNGVEALENRKFMTFINGFKGEDQLVAMLAAAKRDPYVATTARKMENELIGQWRQGNVTPESVMKLLKLDNNVDDVLKSDNLRTLEKYIAELNRNNPSDQVTLLGVLTSKFGEAGVAKAILDGKAHGNSAWVSERLQKQQHQRWLDDGLTVDDVFTRLKLMEVEAAVYGRSVDALSEYISIYNKAKSKHETLMGTLARGFRGENELATKLLRARVAVETNAKATALQTRHFQVWKDDKQINSTNIFWKIFKTDEASTSRIQKDVVSQFKKYYEGEPLQ</sequence>
<feature type="chain" id="PRO_5035736595" description="Secreted RxLR effector peptide protein" evidence="1">
    <location>
        <begin position="24"/>
        <end position="462"/>
    </location>
</feature>
<name>A0A8S9UFJ5_PHYIN</name>